<keyword evidence="2" id="KW-1185">Reference proteome</keyword>
<sequence length="180" mass="20211">MPKFTAPFRPSLSIAHCSAGTKILLVVLAFTLSSFSALGVAETETLSETEIDRQKALEIQSKNELQTKLLRPIVGNEDKDAGARVESVEYLDDGKTVKISVSLPENKYSELEEVVVLGRPDKQKIEWPTLFQPKKFEVVNNLQEGKSGVIIYLGKEQDFLLKLNYTEPRPDVEPDVYNRD</sequence>
<dbReference type="AlphaFoldDB" id="A0A9E5MMM7"/>
<reference evidence="1" key="1">
    <citation type="submission" date="2020-03" db="EMBL/GenBank/DDBJ databases">
        <authorList>
            <person name="Guo F."/>
        </authorList>
    </citation>
    <scope>NUCLEOTIDE SEQUENCE</scope>
    <source>
        <strain evidence="1">JCM 30134</strain>
    </source>
</reference>
<proteinExistence type="predicted"/>
<gene>
    <name evidence="1" type="ORF">G8770_15975</name>
</gene>
<evidence type="ECO:0000313" key="2">
    <source>
        <dbReference type="Proteomes" id="UP000787472"/>
    </source>
</evidence>
<comment type="caution">
    <text evidence="1">The sequence shown here is derived from an EMBL/GenBank/DDBJ whole genome shotgun (WGS) entry which is preliminary data.</text>
</comment>
<organism evidence="1 2">
    <name type="scientific">Pseudomaricurvus hydrocarbonicus</name>
    <dbReference type="NCBI Taxonomy" id="1470433"/>
    <lineage>
        <taxon>Bacteria</taxon>
        <taxon>Pseudomonadati</taxon>
        <taxon>Pseudomonadota</taxon>
        <taxon>Gammaproteobacteria</taxon>
        <taxon>Cellvibrionales</taxon>
        <taxon>Cellvibrionaceae</taxon>
        <taxon>Pseudomaricurvus</taxon>
    </lineage>
</organism>
<dbReference type="Proteomes" id="UP000787472">
    <property type="component" value="Unassembled WGS sequence"/>
</dbReference>
<protein>
    <submittedName>
        <fullName evidence="1">Uncharacterized protein</fullName>
    </submittedName>
</protein>
<dbReference type="RefSeq" id="WP_167189020.1">
    <property type="nucleotide sequence ID" value="NZ_JAAONZ010000014.1"/>
</dbReference>
<name>A0A9E5MMM7_9GAMM</name>
<evidence type="ECO:0000313" key="1">
    <source>
        <dbReference type="EMBL" id="NHO67048.1"/>
    </source>
</evidence>
<dbReference type="EMBL" id="JAAONZ010000014">
    <property type="protein sequence ID" value="NHO67048.1"/>
    <property type="molecule type" value="Genomic_DNA"/>
</dbReference>
<accession>A0A9E5MMM7</accession>